<organism evidence="1">
    <name type="scientific">Myoviridae sp. ctJ2i1</name>
    <dbReference type="NCBI Taxonomy" id="2825079"/>
    <lineage>
        <taxon>Viruses</taxon>
        <taxon>Duplodnaviria</taxon>
        <taxon>Heunggongvirae</taxon>
        <taxon>Uroviricota</taxon>
        <taxon>Caudoviricetes</taxon>
    </lineage>
</organism>
<dbReference type="EMBL" id="BK016182">
    <property type="protein sequence ID" value="DAG00644.1"/>
    <property type="molecule type" value="Genomic_DNA"/>
</dbReference>
<name>A0A8S5V1T4_9CAUD</name>
<sequence>MIRKLRRANAYIIRKFCSDYAIDHVIPRSFGEIPVKMRYKSMYVNNIKSLSDIMFKYPERSKRIVFTTANGYKPQYEYKFRHVNYKKAVKMMMFFKPKIHIRFNLNMYDNNIRKYKYNTIFKRRYRTRW</sequence>
<accession>A0A8S5V1T4</accession>
<reference evidence="1" key="1">
    <citation type="journal article" date="2021" name="Proc. Natl. Acad. Sci. U.S.A.">
        <title>A Catalog of Tens of Thousands of Viruses from Human Metagenomes Reveals Hidden Associations with Chronic Diseases.</title>
        <authorList>
            <person name="Tisza M.J."/>
            <person name="Buck C.B."/>
        </authorList>
    </citation>
    <scope>NUCLEOTIDE SEQUENCE</scope>
    <source>
        <strain evidence="1">CtJ2i1</strain>
    </source>
</reference>
<proteinExistence type="predicted"/>
<evidence type="ECO:0000313" key="1">
    <source>
        <dbReference type="EMBL" id="DAG00644.1"/>
    </source>
</evidence>
<protein>
    <submittedName>
        <fullName evidence="1">Uncharacterized protein</fullName>
    </submittedName>
</protein>